<gene>
    <name evidence="2" type="ORF">AYBTSS11_LOCUS20566</name>
</gene>
<dbReference type="Proteomes" id="UP001189624">
    <property type="component" value="Chromosome 6"/>
</dbReference>
<name>A0AA86SZ30_9FABA</name>
<evidence type="ECO:0000313" key="3">
    <source>
        <dbReference type="Proteomes" id="UP001189624"/>
    </source>
</evidence>
<organism evidence="2 3">
    <name type="scientific">Sphenostylis stenocarpa</name>
    <dbReference type="NCBI Taxonomy" id="92480"/>
    <lineage>
        <taxon>Eukaryota</taxon>
        <taxon>Viridiplantae</taxon>
        <taxon>Streptophyta</taxon>
        <taxon>Embryophyta</taxon>
        <taxon>Tracheophyta</taxon>
        <taxon>Spermatophyta</taxon>
        <taxon>Magnoliopsida</taxon>
        <taxon>eudicotyledons</taxon>
        <taxon>Gunneridae</taxon>
        <taxon>Pentapetalae</taxon>
        <taxon>rosids</taxon>
        <taxon>fabids</taxon>
        <taxon>Fabales</taxon>
        <taxon>Fabaceae</taxon>
        <taxon>Papilionoideae</taxon>
        <taxon>50 kb inversion clade</taxon>
        <taxon>NPAAA clade</taxon>
        <taxon>indigoferoid/millettioid clade</taxon>
        <taxon>Phaseoleae</taxon>
        <taxon>Sphenostylis</taxon>
    </lineage>
</organism>
<feature type="non-terminal residue" evidence="2">
    <location>
        <position position="1"/>
    </location>
</feature>
<feature type="region of interest" description="Disordered" evidence="1">
    <location>
        <begin position="1"/>
        <end position="33"/>
    </location>
</feature>
<reference evidence="2" key="1">
    <citation type="submission" date="2023-10" db="EMBL/GenBank/DDBJ databases">
        <authorList>
            <person name="Domelevo Entfellner J.-B."/>
        </authorList>
    </citation>
    <scope>NUCLEOTIDE SEQUENCE</scope>
</reference>
<feature type="non-terminal residue" evidence="2">
    <location>
        <position position="77"/>
    </location>
</feature>
<evidence type="ECO:0000313" key="2">
    <source>
        <dbReference type="EMBL" id="CAJ1964908.1"/>
    </source>
</evidence>
<dbReference type="AlphaFoldDB" id="A0AA86SZ30"/>
<dbReference type="Gramene" id="rna-AYBTSS11_LOCUS20566">
    <property type="protein sequence ID" value="CAJ1964908.1"/>
    <property type="gene ID" value="gene-AYBTSS11_LOCUS20566"/>
</dbReference>
<evidence type="ECO:0000256" key="1">
    <source>
        <dbReference type="SAM" id="MobiDB-lite"/>
    </source>
</evidence>
<accession>A0AA86SZ30</accession>
<dbReference type="EMBL" id="OY731403">
    <property type="protein sequence ID" value="CAJ1964908.1"/>
    <property type="molecule type" value="Genomic_DNA"/>
</dbReference>
<sequence length="77" mass="8328">CATPTNSPSDNVFHSDRPAEANLRSKKKGQCPTFDSPPTYHTPLMLFHKVELELSSKGASFLVDSAKSIPLVVASLD</sequence>
<proteinExistence type="predicted"/>
<keyword evidence="3" id="KW-1185">Reference proteome</keyword>
<feature type="compositionally biased region" description="Polar residues" evidence="1">
    <location>
        <begin position="1"/>
        <end position="12"/>
    </location>
</feature>
<protein>
    <submittedName>
        <fullName evidence="2">Uncharacterized protein</fullName>
    </submittedName>
</protein>